<accession>A0A2P2JIH5</accession>
<evidence type="ECO:0000313" key="1">
    <source>
        <dbReference type="EMBL" id="MBW93255.1"/>
    </source>
</evidence>
<dbReference type="EMBL" id="GGEC01012772">
    <property type="protein sequence ID" value="MBW93255.1"/>
    <property type="molecule type" value="Transcribed_RNA"/>
</dbReference>
<reference evidence="1" key="1">
    <citation type="submission" date="2018-02" db="EMBL/GenBank/DDBJ databases">
        <title>Rhizophora mucronata_Transcriptome.</title>
        <authorList>
            <person name="Meera S.P."/>
            <person name="Sreeshan A."/>
            <person name="Augustine A."/>
        </authorList>
    </citation>
    <scope>NUCLEOTIDE SEQUENCE</scope>
    <source>
        <tissue evidence="1">Leaf</tissue>
    </source>
</reference>
<protein>
    <submittedName>
        <fullName evidence="1">Uncharacterized protein</fullName>
    </submittedName>
</protein>
<dbReference type="AlphaFoldDB" id="A0A2P2JIH5"/>
<sequence length="16" mass="1911">MLISLNYHVLSMEVDF</sequence>
<name>A0A2P2JIH5_RHIMU</name>
<organism evidence="1">
    <name type="scientific">Rhizophora mucronata</name>
    <name type="common">Asiatic mangrove</name>
    <dbReference type="NCBI Taxonomy" id="61149"/>
    <lineage>
        <taxon>Eukaryota</taxon>
        <taxon>Viridiplantae</taxon>
        <taxon>Streptophyta</taxon>
        <taxon>Embryophyta</taxon>
        <taxon>Tracheophyta</taxon>
        <taxon>Spermatophyta</taxon>
        <taxon>Magnoliopsida</taxon>
        <taxon>eudicotyledons</taxon>
        <taxon>Gunneridae</taxon>
        <taxon>Pentapetalae</taxon>
        <taxon>rosids</taxon>
        <taxon>fabids</taxon>
        <taxon>Malpighiales</taxon>
        <taxon>Rhizophoraceae</taxon>
        <taxon>Rhizophora</taxon>
    </lineage>
</organism>
<proteinExistence type="predicted"/>